<dbReference type="InterPro" id="IPR011330">
    <property type="entry name" value="Glyco_hydro/deAcase_b/a-brl"/>
</dbReference>
<feature type="domain" description="NodB homology" evidence="12">
    <location>
        <begin position="138"/>
        <end position="337"/>
    </location>
</feature>
<proteinExistence type="predicted"/>
<comment type="cofactor">
    <cofactor evidence="1">
        <name>Co(2+)</name>
        <dbReference type="ChEBI" id="CHEBI:48828"/>
    </cofactor>
</comment>
<keyword evidence="4 10" id="KW-0732">Signal</keyword>
<feature type="signal peptide" evidence="10">
    <location>
        <begin position="1"/>
        <end position="16"/>
    </location>
</feature>
<sequence>MYGLLTLVVAASCAIAHDGRPGLPRYLAGRPASGRVPRSPGKHIFGPAVTKLESRKVTVDGQCGVEFGTTCQSGDCCSIEGWCGKGPDYCSSPDCQLEYSDSCDGNIRPQGRDTEKVARPKVGNVPYGQGIYDCDVDGTIALTFDDGPYTYTEDLLNLLKKYNTKATFFITGRNFGKGAINDPAKPWRALIKRMFDEGHQVASHTWSHQNLASIKQETFRQQMLWNEVAIADILDGRFPTYMRPPYSSSNGQTDAWLGELGYHVVYFDLDTEGYLHQSPTEIQVSKDIWDRTVKGQSPANNTWLAIEHDSIEQTVHNLSEYMLKSMASNGFRGVTVGECLRDPPENWYRRIDVVNNGRVSSAVKSSTTKTTTSTSTKLVSSTKPATTSVTTNASSTVKPTTSTQPATTTPRPPFDPSMGLRFSKRVIYKTVEVVPVPATGPAATGPPSRGGRCGAKFGGMTCIYNPVSKCCSEYGWCGSLDSFCKMGCQPNFGICK</sequence>
<keyword evidence="3" id="KW-0479">Metal-binding</keyword>
<organism evidence="13 14">
    <name type="scientific">Purpureocillium lilacinum</name>
    <name type="common">Paecilomyces lilacinus</name>
    <dbReference type="NCBI Taxonomy" id="33203"/>
    <lineage>
        <taxon>Eukaryota</taxon>
        <taxon>Fungi</taxon>
        <taxon>Dikarya</taxon>
        <taxon>Ascomycota</taxon>
        <taxon>Pezizomycotina</taxon>
        <taxon>Sordariomycetes</taxon>
        <taxon>Hypocreomycetidae</taxon>
        <taxon>Hypocreales</taxon>
        <taxon>Ophiocordycipitaceae</taxon>
        <taxon>Purpureocillium</taxon>
    </lineage>
</organism>
<evidence type="ECO:0000256" key="3">
    <source>
        <dbReference type="ARBA" id="ARBA00022723"/>
    </source>
</evidence>
<feature type="disulfide bond" evidence="8">
    <location>
        <begin position="71"/>
        <end position="83"/>
    </location>
</feature>
<feature type="compositionally biased region" description="Low complexity" evidence="9">
    <location>
        <begin position="363"/>
        <end position="409"/>
    </location>
</feature>
<reference evidence="13 14" key="1">
    <citation type="submission" date="2016-01" db="EMBL/GenBank/DDBJ databases">
        <title>Biosynthesis of antibiotic leucinostatins and their inhibition on Phytophthora in bio-control Purpureocillium lilacinum.</title>
        <authorList>
            <person name="Wang G."/>
            <person name="Liu Z."/>
            <person name="Lin R."/>
            <person name="Li E."/>
            <person name="Mao Z."/>
            <person name="Ling J."/>
            <person name="Yin W."/>
            <person name="Xie B."/>
        </authorList>
    </citation>
    <scope>NUCLEOTIDE SEQUENCE [LARGE SCALE GENOMIC DNA]</scope>
    <source>
        <strain evidence="13">PLBJ-1</strain>
    </source>
</reference>
<dbReference type="CDD" id="cd00035">
    <property type="entry name" value="ChtBD1"/>
    <property type="match status" value="1"/>
</dbReference>
<dbReference type="GO" id="GO:0046872">
    <property type="term" value="F:metal ion binding"/>
    <property type="evidence" value="ECO:0007669"/>
    <property type="project" value="UniProtKB-KW"/>
</dbReference>
<feature type="chain" id="PRO_5008103385" evidence="10">
    <location>
        <begin position="17"/>
        <end position="496"/>
    </location>
</feature>
<feature type="disulfide bond" evidence="8">
    <location>
        <begin position="470"/>
        <end position="484"/>
    </location>
</feature>
<dbReference type="SUPFAM" id="SSF57016">
    <property type="entry name" value="Plant lectins/antimicrobial peptides"/>
    <property type="match status" value="2"/>
</dbReference>
<keyword evidence="2 8" id="KW-0147">Chitin-binding</keyword>
<dbReference type="SMART" id="SM00270">
    <property type="entry name" value="ChtBD1"/>
    <property type="match status" value="2"/>
</dbReference>
<dbReference type="GO" id="GO:0016810">
    <property type="term" value="F:hydrolase activity, acting on carbon-nitrogen (but not peptide) bonds"/>
    <property type="evidence" value="ECO:0007669"/>
    <property type="project" value="InterPro"/>
</dbReference>
<evidence type="ECO:0000256" key="4">
    <source>
        <dbReference type="ARBA" id="ARBA00022729"/>
    </source>
</evidence>
<gene>
    <name evidence="13" type="ORF">VFPBJ_01535</name>
</gene>
<evidence type="ECO:0000256" key="9">
    <source>
        <dbReference type="SAM" id="MobiDB-lite"/>
    </source>
</evidence>
<name>A0A179HB24_PURLI</name>
<dbReference type="InterPro" id="IPR002509">
    <property type="entry name" value="NODB_dom"/>
</dbReference>
<evidence type="ECO:0000256" key="5">
    <source>
        <dbReference type="ARBA" id="ARBA00022801"/>
    </source>
</evidence>
<evidence type="ECO:0000256" key="8">
    <source>
        <dbReference type="PROSITE-ProRule" id="PRU00261"/>
    </source>
</evidence>
<dbReference type="PANTHER" id="PTHR46471">
    <property type="entry name" value="CHITIN DEACETYLASE"/>
    <property type="match status" value="1"/>
</dbReference>
<keyword evidence="7" id="KW-0170">Cobalt</keyword>
<dbReference type="Proteomes" id="UP000078240">
    <property type="component" value="Unassembled WGS sequence"/>
</dbReference>
<dbReference type="GO" id="GO:0005975">
    <property type="term" value="P:carbohydrate metabolic process"/>
    <property type="evidence" value="ECO:0007669"/>
    <property type="project" value="InterPro"/>
</dbReference>
<evidence type="ECO:0000313" key="13">
    <source>
        <dbReference type="EMBL" id="OAQ87495.1"/>
    </source>
</evidence>
<comment type="caution">
    <text evidence="13">The sequence shown here is derived from an EMBL/GenBank/DDBJ whole genome shotgun (WGS) entry which is preliminary data.</text>
</comment>
<dbReference type="InterPro" id="IPR036861">
    <property type="entry name" value="Endochitinase-like_sf"/>
</dbReference>
<accession>A0A179HB24</accession>
<evidence type="ECO:0000256" key="6">
    <source>
        <dbReference type="ARBA" id="ARBA00023277"/>
    </source>
</evidence>
<dbReference type="AlphaFoldDB" id="A0A179HB24"/>
<dbReference type="Pfam" id="PF01522">
    <property type="entry name" value="Polysacc_deac_1"/>
    <property type="match status" value="1"/>
</dbReference>
<dbReference type="InterPro" id="IPR001002">
    <property type="entry name" value="Chitin-bd_1"/>
</dbReference>
<dbReference type="GO" id="GO:0008061">
    <property type="term" value="F:chitin binding"/>
    <property type="evidence" value="ECO:0007669"/>
    <property type="project" value="UniProtKB-UniRule"/>
</dbReference>
<evidence type="ECO:0000256" key="1">
    <source>
        <dbReference type="ARBA" id="ARBA00001941"/>
    </source>
</evidence>
<feature type="disulfide bond" evidence="8">
    <location>
        <begin position="76"/>
        <end position="90"/>
    </location>
</feature>
<dbReference type="PROSITE" id="PS00026">
    <property type="entry name" value="CHIT_BIND_I_1"/>
    <property type="match status" value="1"/>
</dbReference>
<dbReference type="Gene3D" id="3.20.20.370">
    <property type="entry name" value="Glycoside hydrolase/deacetylase"/>
    <property type="match status" value="1"/>
</dbReference>
<dbReference type="Gene3D" id="3.30.60.10">
    <property type="entry name" value="Endochitinase-like"/>
    <property type="match status" value="2"/>
</dbReference>
<comment type="caution">
    <text evidence="8">Lacks conserved residue(s) required for the propagation of feature annotation.</text>
</comment>
<keyword evidence="5" id="KW-0378">Hydrolase</keyword>
<feature type="region of interest" description="Disordered" evidence="9">
    <location>
        <begin position="363"/>
        <end position="416"/>
    </location>
</feature>
<feature type="domain" description="Chitin-binding type-1" evidence="11">
    <location>
        <begin position="450"/>
        <end position="496"/>
    </location>
</feature>
<evidence type="ECO:0000256" key="10">
    <source>
        <dbReference type="SAM" id="SignalP"/>
    </source>
</evidence>
<dbReference type="InterPro" id="IPR018371">
    <property type="entry name" value="Chitin-binding_1_CS"/>
</dbReference>
<evidence type="ECO:0000256" key="7">
    <source>
        <dbReference type="ARBA" id="ARBA00023285"/>
    </source>
</evidence>
<dbReference type="PANTHER" id="PTHR46471:SF2">
    <property type="entry name" value="CHITIN DEACETYLASE-RELATED"/>
    <property type="match status" value="1"/>
</dbReference>
<dbReference type="EMBL" id="LSBH01000001">
    <property type="protein sequence ID" value="OAQ87495.1"/>
    <property type="molecule type" value="Genomic_DNA"/>
</dbReference>
<keyword evidence="8" id="KW-1015">Disulfide bond</keyword>
<dbReference type="SUPFAM" id="SSF88713">
    <property type="entry name" value="Glycoside hydrolase/deacetylase"/>
    <property type="match status" value="1"/>
</dbReference>
<evidence type="ECO:0000259" key="11">
    <source>
        <dbReference type="PROSITE" id="PS50941"/>
    </source>
</evidence>
<keyword evidence="6" id="KW-0119">Carbohydrate metabolism</keyword>
<dbReference type="PROSITE" id="PS50941">
    <property type="entry name" value="CHIT_BIND_I_2"/>
    <property type="match status" value="2"/>
</dbReference>
<dbReference type="CDD" id="cd11618">
    <property type="entry name" value="ChtBD1_1"/>
    <property type="match status" value="1"/>
</dbReference>
<dbReference type="PROSITE" id="PS51677">
    <property type="entry name" value="NODB"/>
    <property type="match status" value="1"/>
</dbReference>
<protein>
    <submittedName>
        <fullName evidence="13">Chitin deacetylase</fullName>
    </submittedName>
</protein>
<dbReference type="Pfam" id="PF00187">
    <property type="entry name" value="Chitin_bind_1"/>
    <property type="match status" value="2"/>
</dbReference>
<evidence type="ECO:0000259" key="12">
    <source>
        <dbReference type="PROSITE" id="PS51677"/>
    </source>
</evidence>
<feature type="domain" description="Chitin-binding type-1" evidence="11">
    <location>
        <begin position="60"/>
        <end position="105"/>
    </location>
</feature>
<evidence type="ECO:0000256" key="2">
    <source>
        <dbReference type="ARBA" id="ARBA00022669"/>
    </source>
</evidence>
<dbReference type="CDD" id="cd10951">
    <property type="entry name" value="CE4_ClCDA_like"/>
    <property type="match status" value="1"/>
</dbReference>
<evidence type="ECO:0000313" key="14">
    <source>
        <dbReference type="Proteomes" id="UP000078240"/>
    </source>
</evidence>